<dbReference type="Proteomes" id="UP000326570">
    <property type="component" value="Unassembled WGS sequence"/>
</dbReference>
<evidence type="ECO:0000256" key="1">
    <source>
        <dbReference type="ARBA" id="ARBA00022729"/>
    </source>
</evidence>
<reference evidence="3 4" key="1">
    <citation type="submission" date="2019-09" db="EMBL/GenBank/DDBJ databases">
        <title>Genome sequence of Adhaeribacter sp. M2.</title>
        <authorList>
            <person name="Srinivasan S."/>
        </authorList>
    </citation>
    <scope>NUCLEOTIDE SEQUENCE [LARGE SCALE GENOMIC DNA]</scope>
    <source>
        <strain evidence="3 4">M2</strain>
    </source>
</reference>
<dbReference type="EMBL" id="VTWT01000006">
    <property type="protein sequence ID" value="KAA9332889.1"/>
    <property type="molecule type" value="Genomic_DNA"/>
</dbReference>
<dbReference type="PANTHER" id="PTHR21666:SF289">
    <property type="entry name" value="L-ALA--D-GLU ENDOPEPTIDASE"/>
    <property type="match status" value="1"/>
</dbReference>
<dbReference type="CDD" id="cd12797">
    <property type="entry name" value="M23_peptidase"/>
    <property type="match status" value="1"/>
</dbReference>
<name>A0A5N1IWR5_9BACT</name>
<proteinExistence type="predicted"/>
<dbReference type="GO" id="GO:0004222">
    <property type="term" value="F:metalloendopeptidase activity"/>
    <property type="evidence" value="ECO:0007669"/>
    <property type="project" value="TreeGrafter"/>
</dbReference>
<dbReference type="Pfam" id="PF01551">
    <property type="entry name" value="Peptidase_M23"/>
    <property type="match status" value="1"/>
</dbReference>
<dbReference type="InterPro" id="IPR016047">
    <property type="entry name" value="M23ase_b-sheet_dom"/>
</dbReference>
<protein>
    <submittedName>
        <fullName evidence="3">Peptidoglycan DD-metalloendopeptidase family protein</fullName>
    </submittedName>
</protein>
<dbReference type="SUPFAM" id="SSF51261">
    <property type="entry name" value="Duplicated hybrid motif"/>
    <property type="match status" value="1"/>
</dbReference>
<organism evidence="3 4">
    <name type="scientific">Adhaeribacter soli</name>
    <dbReference type="NCBI Taxonomy" id="2607655"/>
    <lineage>
        <taxon>Bacteria</taxon>
        <taxon>Pseudomonadati</taxon>
        <taxon>Bacteroidota</taxon>
        <taxon>Cytophagia</taxon>
        <taxon>Cytophagales</taxon>
        <taxon>Hymenobacteraceae</taxon>
        <taxon>Adhaeribacter</taxon>
    </lineage>
</organism>
<evidence type="ECO:0000259" key="2">
    <source>
        <dbReference type="Pfam" id="PF01551"/>
    </source>
</evidence>
<keyword evidence="4" id="KW-1185">Reference proteome</keyword>
<accession>A0A5N1IWR5</accession>
<dbReference type="InterPro" id="IPR011055">
    <property type="entry name" value="Dup_hybrid_motif"/>
</dbReference>
<dbReference type="InterPro" id="IPR050570">
    <property type="entry name" value="Cell_wall_metabolism_enzyme"/>
</dbReference>
<sequence length="215" mass="23674">MGPVTSLDLNAANVTRLDFSAANPLLTLENLQNTQTFTEVVNRMLREKAAEVGVGGYLEHRVIYRRSGLFNELSEARSLHLGIDIWAPAGTTVFSPLPAVVHSFQDNANFGDYGPTIILQHQLDGISFYTLYGHLNRASLQNLETGKVIAKSEKIAEFGPYPENGDWPPHLHFQVMADLQGLSGDYAGVCKPSEKEIFAAICPNPNLILQSRHLT</sequence>
<dbReference type="Gene3D" id="2.70.70.10">
    <property type="entry name" value="Glucose Permease (Domain IIA)"/>
    <property type="match status" value="1"/>
</dbReference>
<gene>
    <name evidence="3" type="ORF">F0P94_11595</name>
</gene>
<keyword evidence="1" id="KW-0732">Signal</keyword>
<evidence type="ECO:0000313" key="4">
    <source>
        <dbReference type="Proteomes" id="UP000326570"/>
    </source>
</evidence>
<feature type="domain" description="M23ase beta-sheet core" evidence="2">
    <location>
        <begin position="79"/>
        <end position="177"/>
    </location>
</feature>
<dbReference type="PANTHER" id="PTHR21666">
    <property type="entry name" value="PEPTIDASE-RELATED"/>
    <property type="match status" value="1"/>
</dbReference>
<comment type="caution">
    <text evidence="3">The sequence shown here is derived from an EMBL/GenBank/DDBJ whole genome shotgun (WGS) entry which is preliminary data.</text>
</comment>
<dbReference type="AlphaFoldDB" id="A0A5N1IWR5"/>
<evidence type="ECO:0000313" key="3">
    <source>
        <dbReference type="EMBL" id="KAA9332889.1"/>
    </source>
</evidence>